<keyword evidence="7" id="KW-0677">Repeat</keyword>
<comment type="catalytic activity">
    <reaction evidence="1">
        <text>ATP + protein L-histidine = ADP + protein N-phospho-L-histidine.</text>
        <dbReference type="EC" id="2.7.13.3"/>
    </reaction>
</comment>
<dbReference type="SUPFAM" id="SSF55874">
    <property type="entry name" value="ATPase domain of HSP90 chaperone/DNA topoisomerase II/histidine kinase"/>
    <property type="match status" value="1"/>
</dbReference>
<feature type="domain" description="PAS" evidence="12">
    <location>
        <begin position="86"/>
        <end position="143"/>
    </location>
</feature>
<dbReference type="Gene3D" id="3.30.450.20">
    <property type="entry name" value="PAS domain"/>
    <property type="match status" value="1"/>
</dbReference>
<dbReference type="Proteomes" id="UP001523392">
    <property type="component" value="Unassembled WGS sequence"/>
</dbReference>
<dbReference type="Pfam" id="PF00989">
    <property type="entry name" value="PAS"/>
    <property type="match status" value="1"/>
</dbReference>
<proteinExistence type="predicted"/>
<evidence type="ECO:0000256" key="5">
    <source>
        <dbReference type="ARBA" id="ARBA00022643"/>
    </source>
</evidence>
<dbReference type="SUPFAM" id="SSF55785">
    <property type="entry name" value="PYP-like sensor domain (PAS domain)"/>
    <property type="match status" value="1"/>
</dbReference>
<dbReference type="CDD" id="cd00130">
    <property type="entry name" value="PAS"/>
    <property type="match status" value="1"/>
</dbReference>
<keyword evidence="10" id="KW-0067">ATP-binding</keyword>
<protein>
    <recommendedName>
        <fullName evidence="2">histidine kinase</fullName>
        <ecNumber evidence="2">2.7.13.3</ecNumber>
    </recommendedName>
</protein>
<comment type="caution">
    <text evidence="14">The sequence shown here is derived from an EMBL/GenBank/DDBJ whole genome shotgun (WGS) entry which is preliminary data.</text>
</comment>
<dbReference type="InterPro" id="IPR013767">
    <property type="entry name" value="PAS_fold"/>
</dbReference>
<keyword evidence="8" id="KW-0547">Nucleotide-binding</keyword>
<keyword evidence="4" id="KW-0285">Flavoprotein</keyword>
<dbReference type="InterPro" id="IPR036890">
    <property type="entry name" value="HATPase_C_sf"/>
</dbReference>
<dbReference type="InterPro" id="IPR011102">
    <property type="entry name" value="Sig_transdc_His_kinase_HWE"/>
</dbReference>
<reference evidence="14 15" key="1">
    <citation type="submission" date="2021-12" db="EMBL/GenBank/DDBJ databases">
        <title>Siccirubricoccus leaddurans sp. nov., a high concentration Zn2+ tolerance bacterium.</title>
        <authorList>
            <person name="Cao Y."/>
        </authorList>
    </citation>
    <scope>NUCLEOTIDE SEQUENCE [LARGE SCALE GENOMIC DNA]</scope>
    <source>
        <strain evidence="14 15">KC 17139</strain>
    </source>
</reference>
<dbReference type="InterPro" id="IPR000700">
    <property type="entry name" value="PAS-assoc_C"/>
</dbReference>
<dbReference type="Gene3D" id="3.30.565.10">
    <property type="entry name" value="Histidine kinase-like ATPase, C-terminal domain"/>
    <property type="match status" value="1"/>
</dbReference>
<keyword evidence="11" id="KW-0843">Virulence</keyword>
<keyword evidence="5" id="KW-0288">FMN</keyword>
<feature type="domain" description="PAC" evidence="13">
    <location>
        <begin position="161"/>
        <end position="217"/>
    </location>
</feature>
<keyword evidence="6" id="KW-0808">Transferase</keyword>
<evidence type="ECO:0000256" key="10">
    <source>
        <dbReference type="ARBA" id="ARBA00022840"/>
    </source>
</evidence>
<gene>
    <name evidence="14" type="ORF">JYK14_06700</name>
</gene>
<keyword evidence="15" id="KW-1185">Reference proteome</keyword>
<dbReference type="PANTHER" id="PTHR41523">
    <property type="entry name" value="TWO-COMPONENT SYSTEM SENSOR PROTEIN"/>
    <property type="match status" value="1"/>
</dbReference>
<dbReference type="InterPro" id="IPR035965">
    <property type="entry name" value="PAS-like_dom_sf"/>
</dbReference>
<evidence type="ECO:0000256" key="7">
    <source>
        <dbReference type="ARBA" id="ARBA00022737"/>
    </source>
</evidence>
<evidence type="ECO:0000256" key="2">
    <source>
        <dbReference type="ARBA" id="ARBA00012438"/>
    </source>
</evidence>
<evidence type="ECO:0000256" key="11">
    <source>
        <dbReference type="ARBA" id="ARBA00023026"/>
    </source>
</evidence>
<dbReference type="Pfam" id="PF07536">
    <property type="entry name" value="HWE_HK"/>
    <property type="match status" value="1"/>
</dbReference>
<dbReference type="RefSeq" id="WP_252952477.1">
    <property type="nucleotide sequence ID" value="NZ_JAFIRR010000037.1"/>
</dbReference>
<organism evidence="14 15">
    <name type="scientific">Siccirubricoccus soli</name>
    <dbReference type="NCBI Taxonomy" id="2899147"/>
    <lineage>
        <taxon>Bacteria</taxon>
        <taxon>Pseudomonadati</taxon>
        <taxon>Pseudomonadota</taxon>
        <taxon>Alphaproteobacteria</taxon>
        <taxon>Acetobacterales</taxon>
        <taxon>Roseomonadaceae</taxon>
        <taxon>Siccirubricoccus</taxon>
    </lineage>
</organism>
<sequence length="426" mass="45572">MRRALAQAGVSAAEVAGLDADELARERADRAADRGVAQSAAVEAEARHGREMAAGRADLAASQAANKALRRANAALAESRAALRAHEERLHLILDSTADYAIFTTDLDRRITSWNAGAERVLGWTEKEILGRPADIIFTPEDRAAGVPQREAATALAEGRAENERWHLRQDGTRFWASGQSMPLRDPAAGSEAPPLGLLAIMRDQTDRKRAEERRAVLTNELNHRVKNTLAVVQSLTRLGTRGASPDLSSFAAAFQRRIFALARAHDLLTHEDWTGAPLDGVVRAGLTPLVVDGGRVDLSGCDAEEVFLPAGAALTLAMAVHELATNALRHGALSVPSGHVRVACRAANAENGGTARDTVEWVERGGPPIVGPPARRGFGLRLLERGLAMQSGMGADLRFEPEGLRCTLYLPSSRLARPGRRADGA</sequence>
<accession>A0ABT1D1U4</accession>
<dbReference type="PROSITE" id="PS50112">
    <property type="entry name" value="PAS"/>
    <property type="match status" value="1"/>
</dbReference>
<evidence type="ECO:0000256" key="9">
    <source>
        <dbReference type="ARBA" id="ARBA00022777"/>
    </source>
</evidence>
<evidence type="ECO:0000256" key="6">
    <source>
        <dbReference type="ARBA" id="ARBA00022679"/>
    </source>
</evidence>
<evidence type="ECO:0000256" key="3">
    <source>
        <dbReference type="ARBA" id="ARBA00022553"/>
    </source>
</evidence>
<dbReference type="EMBL" id="JAFIRR010000037">
    <property type="protein sequence ID" value="MCO6415864.1"/>
    <property type="molecule type" value="Genomic_DNA"/>
</dbReference>
<dbReference type="EC" id="2.7.13.3" evidence="2"/>
<name>A0ABT1D1U4_9PROT</name>
<evidence type="ECO:0000313" key="14">
    <source>
        <dbReference type="EMBL" id="MCO6415864.1"/>
    </source>
</evidence>
<evidence type="ECO:0000259" key="12">
    <source>
        <dbReference type="PROSITE" id="PS50112"/>
    </source>
</evidence>
<evidence type="ECO:0000256" key="1">
    <source>
        <dbReference type="ARBA" id="ARBA00000085"/>
    </source>
</evidence>
<evidence type="ECO:0000259" key="13">
    <source>
        <dbReference type="PROSITE" id="PS50113"/>
    </source>
</evidence>
<keyword evidence="9" id="KW-0418">Kinase</keyword>
<dbReference type="SMART" id="SM00911">
    <property type="entry name" value="HWE_HK"/>
    <property type="match status" value="1"/>
</dbReference>
<evidence type="ECO:0000313" key="15">
    <source>
        <dbReference type="Proteomes" id="UP001523392"/>
    </source>
</evidence>
<dbReference type="SMART" id="SM00091">
    <property type="entry name" value="PAS"/>
    <property type="match status" value="1"/>
</dbReference>
<evidence type="ECO:0000256" key="8">
    <source>
        <dbReference type="ARBA" id="ARBA00022741"/>
    </source>
</evidence>
<dbReference type="NCBIfam" id="TIGR00229">
    <property type="entry name" value="sensory_box"/>
    <property type="match status" value="1"/>
</dbReference>
<dbReference type="PANTHER" id="PTHR41523:SF8">
    <property type="entry name" value="ETHYLENE RESPONSE SENSOR PROTEIN"/>
    <property type="match status" value="1"/>
</dbReference>
<dbReference type="PROSITE" id="PS50113">
    <property type="entry name" value="PAC"/>
    <property type="match status" value="1"/>
</dbReference>
<evidence type="ECO:0000256" key="4">
    <source>
        <dbReference type="ARBA" id="ARBA00022630"/>
    </source>
</evidence>
<keyword evidence="3" id="KW-0597">Phosphoprotein</keyword>
<dbReference type="InterPro" id="IPR000014">
    <property type="entry name" value="PAS"/>
</dbReference>